<evidence type="ECO:0008006" key="4">
    <source>
        <dbReference type="Google" id="ProtNLM"/>
    </source>
</evidence>
<feature type="non-terminal residue" evidence="2">
    <location>
        <position position="1"/>
    </location>
</feature>
<evidence type="ECO:0000256" key="1">
    <source>
        <dbReference type="SAM" id="MobiDB-lite"/>
    </source>
</evidence>
<feature type="compositionally biased region" description="Gly residues" evidence="1">
    <location>
        <begin position="20"/>
        <end position="30"/>
    </location>
</feature>
<evidence type="ECO:0000313" key="3">
    <source>
        <dbReference type="Proteomes" id="UP001159405"/>
    </source>
</evidence>
<feature type="region of interest" description="Disordered" evidence="1">
    <location>
        <begin position="20"/>
        <end position="46"/>
    </location>
</feature>
<feature type="non-terminal residue" evidence="2">
    <location>
        <position position="90"/>
    </location>
</feature>
<comment type="caution">
    <text evidence="2">The sequence shown here is derived from an EMBL/GenBank/DDBJ whole genome shotgun (WGS) entry which is preliminary data.</text>
</comment>
<proteinExistence type="predicted"/>
<dbReference type="EMBL" id="CALNXK010000056">
    <property type="protein sequence ID" value="CAH3135613.1"/>
    <property type="molecule type" value="Genomic_DNA"/>
</dbReference>
<protein>
    <recommendedName>
        <fullName evidence="4">Obg domain-containing protein</fullName>
    </recommendedName>
</protein>
<keyword evidence="3" id="KW-1185">Reference proteome</keyword>
<dbReference type="Proteomes" id="UP001159405">
    <property type="component" value="Unassembled WGS sequence"/>
</dbReference>
<reference evidence="2 3" key="1">
    <citation type="submission" date="2022-05" db="EMBL/GenBank/DDBJ databases">
        <authorList>
            <consortium name="Genoscope - CEA"/>
            <person name="William W."/>
        </authorList>
    </citation>
    <scope>NUCLEOTIDE SEQUENCE [LARGE SCALE GENOMIC DNA]</scope>
</reference>
<evidence type="ECO:0000313" key="2">
    <source>
        <dbReference type="EMBL" id="CAH3135613.1"/>
    </source>
</evidence>
<sequence>CSTLGRLQFGSIDFESRLSYGGGGGEGGGSALSDDPNPGGRGGNGSGLVYLQLDELTLKGKILAEGQPGQCLNKKAHRSAHGGSGAGGSV</sequence>
<gene>
    <name evidence="2" type="ORF">PLOB_00037990</name>
</gene>
<accession>A0ABN8P9Z5</accession>
<name>A0ABN8P9Z5_9CNID</name>
<organism evidence="2 3">
    <name type="scientific">Porites lobata</name>
    <dbReference type="NCBI Taxonomy" id="104759"/>
    <lineage>
        <taxon>Eukaryota</taxon>
        <taxon>Metazoa</taxon>
        <taxon>Cnidaria</taxon>
        <taxon>Anthozoa</taxon>
        <taxon>Hexacorallia</taxon>
        <taxon>Scleractinia</taxon>
        <taxon>Fungiina</taxon>
        <taxon>Poritidae</taxon>
        <taxon>Porites</taxon>
    </lineage>
</organism>